<dbReference type="Pfam" id="PF01835">
    <property type="entry name" value="MG2"/>
    <property type="match status" value="1"/>
</dbReference>
<dbReference type="SMART" id="SM01359">
    <property type="entry name" value="A2M_N_2"/>
    <property type="match status" value="1"/>
</dbReference>
<dbReference type="InterPro" id="IPR008930">
    <property type="entry name" value="Terpenoid_cyclase/PrenylTrfase"/>
</dbReference>
<evidence type="ECO:0000259" key="5">
    <source>
        <dbReference type="SMART" id="SM01360"/>
    </source>
</evidence>
<dbReference type="Gene3D" id="1.50.10.20">
    <property type="match status" value="1"/>
</dbReference>
<dbReference type="InterPro" id="IPR050473">
    <property type="entry name" value="A2M/Complement_sys"/>
</dbReference>
<proteinExistence type="inferred from homology"/>
<dbReference type="Gene3D" id="2.60.40.1930">
    <property type="match status" value="1"/>
</dbReference>
<reference evidence="6 7" key="1">
    <citation type="submission" date="2014-02" db="EMBL/GenBank/DDBJ databases">
        <title>Diversity of Thermotogales isolates from hydrothermal vents.</title>
        <authorList>
            <person name="Haverkamp T.H.A."/>
            <person name="Lossouarn J."/>
            <person name="Geslin C."/>
            <person name="Nesbo C.L."/>
        </authorList>
    </citation>
    <scope>NUCLEOTIDE SEQUENCE [LARGE SCALE GENOMIC DNA]</scope>
    <source>
        <strain evidence="6 7">431</strain>
    </source>
</reference>
<keyword evidence="3" id="KW-0882">Thioester bond</keyword>
<gene>
    <name evidence="6" type="ORF">BW47_00765</name>
</gene>
<dbReference type="EMBL" id="CP007389">
    <property type="protein sequence ID" value="APT73217.1"/>
    <property type="molecule type" value="Genomic_DNA"/>
</dbReference>
<evidence type="ECO:0000259" key="4">
    <source>
        <dbReference type="SMART" id="SM01359"/>
    </source>
</evidence>
<dbReference type="Gene3D" id="2.20.130.20">
    <property type="match status" value="1"/>
</dbReference>
<organism evidence="6 7">
    <name type="scientific">Thermosipho melanesiensis</name>
    <dbReference type="NCBI Taxonomy" id="46541"/>
    <lineage>
        <taxon>Bacteria</taxon>
        <taxon>Thermotogati</taxon>
        <taxon>Thermotogota</taxon>
        <taxon>Thermotogae</taxon>
        <taxon>Thermotogales</taxon>
        <taxon>Fervidobacteriaceae</taxon>
        <taxon>Thermosipho</taxon>
    </lineage>
</organism>
<dbReference type="InterPro" id="IPR047565">
    <property type="entry name" value="Alpha-macroglob_thiol-ester_cl"/>
</dbReference>
<dbReference type="Pfam" id="PF07678">
    <property type="entry name" value="TED_complement"/>
    <property type="match status" value="1"/>
</dbReference>
<dbReference type="InterPro" id="IPR011625">
    <property type="entry name" value="A2M_N_BRD"/>
</dbReference>
<dbReference type="Pfam" id="PF07703">
    <property type="entry name" value="A2M_BRD"/>
    <property type="match status" value="1"/>
</dbReference>
<dbReference type="SUPFAM" id="SSF49373">
    <property type="entry name" value="Invasin/intimin cell-adhesion fragments"/>
    <property type="match status" value="1"/>
</dbReference>
<dbReference type="SUPFAM" id="SSF48239">
    <property type="entry name" value="Terpenoid cyclases/Protein prenyltransferases"/>
    <property type="match status" value="1"/>
</dbReference>
<accession>A0ABM6GCI0</accession>
<evidence type="ECO:0000313" key="6">
    <source>
        <dbReference type="EMBL" id="APT73217.1"/>
    </source>
</evidence>
<comment type="similarity">
    <text evidence="1">Belongs to the protease inhibitor I39 (alpha-2-macroglobulin) family. Bacterial alpha-2-macroglobulin subfamily.</text>
</comment>
<dbReference type="InterPro" id="IPR013783">
    <property type="entry name" value="Ig-like_fold"/>
</dbReference>
<sequence length="1307" mass="151305">MKKILAILLIFVSAISFPYIWFYSTNVLIYPNRTVNFETDENFFVKVFRFDVSKEAVKGIFSNGGTQSEFSIKNIKKNFYSLELPDVPGIYYVIVNGKESIARQILFVTDLKAFIASTSNQFYFSVYDLRNKKFLEKLYYFDNYTTKTINGPIFSLNIEKYKDKVFFLKNNIVILSNYGGWSNYPERKTVVFTDKPIYKPGDTIHVRINALKKDNTKYIPYQTKLHVSLKDPFNNIVYKDTFETDTFGGIVFDYKTTEEIITGNYTLIISENDEILSRYYLLVQDYTKPTYTLSLTANATQLIVSDTLQVKLNAGYLNGDPVKNAEVLFYAFKGSHLINKTKAMTNENGKATYNIVTKEAGYYRIQALIVDDSGIQNEKNIYAMVKADNVDIKGAIDNETLKLRITNISGDPLNGIGVVNINEKEIYFEVKNGYAEIAIPKNTWWIEVKFGKEAKVIYKSFSVSNSGIIVANKNSVKPGEKIKVAIDPKDDIGVLVTGEEKIRKFNIITKKSEIELTIPIDEISSTYFIEFFGLKYNDRVKINVNHDRVKTLKIKLDKTQYKPGEIANIKFENSKSLKIVSVVDEGIYLLSNAKSVVNQLYPEINYPSYELYTSKTYVYFNRLSEFEKSKKSHIFASTKESEERRIREYFPETAYWNPSLMKNEISLKTPDSITKWRVTAYEISKNYIAEGIKTFVVTKPFEVKIFAPEFLVEGDKVIGEIYVKNYTGKIGKVDVKLNVNNGMVDFNSGRYKIEKELKIPFTLKDFKEGDLKITAEASMLSEYDGIKLTIPVKPIYISKDTSKVVKIAGKKVFDKDAKIRVINNLKDFLEPSIKALIHYPYGCVEQTMSSFYPVLVAKSFIEYPNLDDIILKGLQRLLKFQHTDGGWGWWTFDDSDLFMTSYVLEGLYYTKKLGFFVPEKVILDGLEYLKNQPIDGYAAFILNLYGEKNIDFKARNVVDYVYTDPDKIYEIATIGKDITYIKSNPSNHFYTSIHLTSIAVRTLTRYNKYLDLRDKMINYLLNSKKGPFWYSTKDTAFAILAIIESQKLNDYKSNIIFEAKDNKICVSGNGFVDVESTKKIYAQNQFNDINLKNRLYKKYDLLYDGKYLDVFLPVNTQFIPINMSKISTPTFSSEIPEEIARIIIDGTPVLFVNNKLLIEGPFKFVGNNYYFEKGYYEINFTKNYDYEIHKGDVLKTSIFIDGTGEYLVVEEYLPACAQVLKNYVERTPDYEGKFSYRWYSNEDIWYSYKDVKKDKIVYFIRYLHPGKLEYYWRVTSEGIFHKKPTYVYNMYYEDTFAIGSLYPFNIK</sequence>
<feature type="domain" description="Alpha-2-macroglobulin" evidence="5">
    <location>
        <begin position="653"/>
        <end position="737"/>
    </location>
</feature>
<dbReference type="SMART" id="SM01419">
    <property type="entry name" value="Thiol-ester_cl"/>
    <property type="match status" value="1"/>
</dbReference>
<dbReference type="InterPro" id="IPR001599">
    <property type="entry name" value="Macroglobln_a2"/>
</dbReference>
<feature type="domain" description="Alpha-2-macroglobulin bait region" evidence="4">
    <location>
        <begin position="469"/>
        <end position="590"/>
    </location>
</feature>
<evidence type="ECO:0000256" key="3">
    <source>
        <dbReference type="ARBA" id="ARBA00022966"/>
    </source>
</evidence>
<dbReference type="PANTHER" id="PTHR11412:SF136">
    <property type="entry name" value="CD109 ANTIGEN"/>
    <property type="match status" value="1"/>
</dbReference>
<dbReference type="Proteomes" id="UP000185490">
    <property type="component" value="Chromosome"/>
</dbReference>
<evidence type="ECO:0000313" key="7">
    <source>
        <dbReference type="Proteomes" id="UP000185490"/>
    </source>
</evidence>
<dbReference type="InterPro" id="IPR041246">
    <property type="entry name" value="Bact_MG10"/>
</dbReference>
<dbReference type="InterPro" id="IPR011626">
    <property type="entry name" value="Alpha-macroglobulin_TED"/>
</dbReference>
<dbReference type="SMART" id="SM01360">
    <property type="entry name" value="A2M"/>
    <property type="match status" value="1"/>
</dbReference>
<dbReference type="InterPro" id="IPR002890">
    <property type="entry name" value="MG2"/>
</dbReference>
<keyword evidence="2" id="KW-0732">Signal</keyword>
<dbReference type="Pfam" id="PF00207">
    <property type="entry name" value="A2M"/>
    <property type="match status" value="1"/>
</dbReference>
<dbReference type="CDD" id="cd02891">
    <property type="entry name" value="A2M_like"/>
    <property type="match status" value="1"/>
</dbReference>
<dbReference type="Gene3D" id="2.60.40.10">
    <property type="entry name" value="Immunoglobulins"/>
    <property type="match status" value="1"/>
</dbReference>
<evidence type="ECO:0000256" key="2">
    <source>
        <dbReference type="ARBA" id="ARBA00022729"/>
    </source>
</evidence>
<keyword evidence="7" id="KW-1185">Reference proteome</keyword>
<dbReference type="RefSeq" id="WP_012056374.1">
    <property type="nucleotide sequence ID" value="NZ_CP007389.1"/>
</dbReference>
<dbReference type="InterPro" id="IPR008964">
    <property type="entry name" value="Invasin/intimin_cell_adhesion"/>
</dbReference>
<name>A0ABM6GCI0_9BACT</name>
<evidence type="ECO:0000256" key="1">
    <source>
        <dbReference type="ARBA" id="ARBA00010556"/>
    </source>
</evidence>
<protein>
    <submittedName>
        <fullName evidence="6">Alpha-2-macroglobulin</fullName>
    </submittedName>
</protein>
<dbReference type="PANTHER" id="PTHR11412">
    <property type="entry name" value="MACROGLOBULIN / COMPLEMENT"/>
    <property type="match status" value="1"/>
</dbReference>
<dbReference type="Pfam" id="PF17973">
    <property type="entry name" value="bMG10"/>
    <property type="match status" value="1"/>
</dbReference>